<dbReference type="SUPFAM" id="SSF53756">
    <property type="entry name" value="UDP-Glycosyltransferase/glycogen phosphorylase"/>
    <property type="match status" value="1"/>
</dbReference>
<dbReference type="Proteomes" id="UP000541185">
    <property type="component" value="Unassembled WGS sequence"/>
</dbReference>
<accession>A0A848H9V8</accession>
<evidence type="ECO:0000313" key="3">
    <source>
        <dbReference type="EMBL" id="NML47796.1"/>
    </source>
</evidence>
<feature type="transmembrane region" description="Helical" evidence="1">
    <location>
        <begin position="106"/>
        <end position="127"/>
    </location>
</feature>
<keyword evidence="3" id="KW-0808">Transferase</keyword>
<proteinExistence type="predicted"/>
<keyword evidence="1" id="KW-1133">Transmembrane helix</keyword>
<feature type="transmembrane region" description="Helical" evidence="1">
    <location>
        <begin position="82"/>
        <end position="100"/>
    </location>
</feature>
<keyword evidence="1" id="KW-0472">Membrane</keyword>
<keyword evidence="4" id="KW-1185">Reference proteome</keyword>
<dbReference type="Pfam" id="PF13692">
    <property type="entry name" value="Glyco_trans_1_4"/>
    <property type="match status" value="1"/>
</dbReference>
<evidence type="ECO:0000259" key="2">
    <source>
        <dbReference type="Pfam" id="PF13579"/>
    </source>
</evidence>
<comment type="caution">
    <text evidence="3">The sequence shown here is derived from an EMBL/GenBank/DDBJ whole genome shotgun (WGS) entry which is preliminary data.</text>
</comment>
<dbReference type="EMBL" id="JABBFX010000003">
    <property type="protein sequence ID" value="NML47796.1"/>
    <property type="molecule type" value="Genomic_DNA"/>
</dbReference>
<organism evidence="3 4">
    <name type="scientific">Ramlibacter agri</name>
    <dbReference type="NCBI Taxonomy" id="2728837"/>
    <lineage>
        <taxon>Bacteria</taxon>
        <taxon>Pseudomonadati</taxon>
        <taxon>Pseudomonadota</taxon>
        <taxon>Betaproteobacteria</taxon>
        <taxon>Burkholderiales</taxon>
        <taxon>Comamonadaceae</taxon>
        <taxon>Ramlibacter</taxon>
    </lineage>
</organism>
<keyword evidence="1" id="KW-0812">Transmembrane</keyword>
<dbReference type="RefSeq" id="WP_169422055.1">
    <property type="nucleotide sequence ID" value="NZ_JABBFX010000003.1"/>
</dbReference>
<sequence>MKVLILSQHFWPEAFRINELAQNLRDDGCEVTILTGQPNYPSGQVYEGYRAGGICREEFDGMPVYRVPLVPRGNGHIVSLGLNYFSFVFSAAIFGLWQLRGQKFDVIFVYGTSPILQAISAVVLRWVKRSRLVVWVQDLWPESLQAAGFIDNQKVLGAVGLVVKWIYRRCDLLLVQSQAFVDAVRPMAGRTPVEYYPNPGEKVFQQAIPPGTVPQLQLPEGFNVVFAGNLGVVQALDSILDAAEQLLPYPDVRFVLVGSGRRGEWLREQVEQRGLTNVLLPGRFPPEAMPPILEQASALLVTLTRSPIMSLTVPSKVQAYLAAGRPVLAALDGEGARVVEEARAGFACPAEDADALAAAVLRLRALPAPEREAMGRAARQFYQQNFEPTTLARKLTDRFRSLQPKRQAMTGNNA</sequence>
<evidence type="ECO:0000313" key="4">
    <source>
        <dbReference type="Proteomes" id="UP000541185"/>
    </source>
</evidence>
<protein>
    <submittedName>
        <fullName evidence="3">Glycosyltransferase family 4 protein</fullName>
    </submittedName>
</protein>
<dbReference type="Gene3D" id="3.40.50.2000">
    <property type="entry name" value="Glycogen Phosphorylase B"/>
    <property type="match status" value="2"/>
</dbReference>
<dbReference type="InterPro" id="IPR028098">
    <property type="entry name" value="Glyco_trans_4-like_N"/>
</dbReference>
<gene>
    <name evidence="3" type="ORF">HHL11_28870</name>
</gene>
<feature type="domain" description="Glycosyltransferase subfamily 4-like N-terminal" evidence="2">
    <location>
        <begin position="16"/>
        <end position="198"/>
    </location>
</feature>
<reference evidence="3 4" key="1">
    <citation type="submission" date="2020-04" db="EMBL/GenBank/DDBJ databases">
        <title>Ramlibacter sp. G-1-2-2 isolated from soil.</title>
        <authorList>
            <person name="Dahal R.H."/>
        </authorList>
    </citation>
    <scope>NUCLEOTIDE SEQUENCE [LARGE SCALE GENOMIC DNA]</scope>
    <source>
        <strain evidence="3 4">G-1-2-2</strain>
    </source>
</reference>
<evidence type="ECO:0000256" key="1">
    <source>
        <dbReference type="SAM" id="Phobius"/>
    </source>
</evidence>
<dbReference type="AlphaFoldDB" id="A0A848H9V8"/>
<dbReference type="CDD" id="cd03794">
    <property type="entry name" value="GT4_WbuB-like"/>
    <property type="match status" value="1"/>
</dbReference>
<dbReference type="GO" id="GO:0016757">
    <property type="term" value="F:glycosyltransferase activity"/>
    <property type="evidence" value="ECO:0007669"/>
    <property type="project" value="UniProtKB-ARBA"/>
</dbReference>
<dbReference type="Pfam" id="PF13579">
    <property type="entry name" value="Glyco_trans_4_4"/>
    <property type="match status" value="1"/>
</dbReference>
<dbReference type="PANTHER" id="PTHR12526">
    <property type="entry name" value="GLYCOSYLTRANSFERASE"/>
    <property type="match status" value="1"/>
</dbReference>
<name>A0A848H9V8_9BURK</name>